<dbReference type="Pfam" id="PF13855">
    <property type="entry name" value="LRR_8"/>
    <property type="match status" value="2"/>
</dbReference>
<dbReference type="SUPFAM" id="SSF48726">
    <property type="entry name" value="Immunoglobulin"/>
    <property type="match status" value="1"/>
</dbReference>
<dbReference type="InterPro" id="IPR013783">
    <property type="entry name" value="Ig-like_fold"/>
</dbReference>
<evidence type="ECO:0000313" key="9">
    <source>
        <dbReference type="EMBL" id="KAK7096708.1"/>
    </source>
</evidence>
<feature type="compositionally biased region" description="Polar residues" evidence="5">
    <location>
        <begin position="526"/>
        <end position="542"/>
    </location>
</feature>
<keyword evidence="1" id="KW-0433">Leucine-rich repeat</keyword>
<dbReference type="PANTHER" id="PTHR24366">
    <property type="entry name" value="IG(IMMUNOGLOBULIN) AND LRR(LEUCINE RICH REPEAT) DOMAINS"/>
    <property type="match status" value="1"/>
</dbReference>
<dbReference type="AlphaFoldDB" id="A0AAN9G604"/>
<keyword evidence="2 7" id="KW-0732">Signal</keyword>
<feature type="region of interest" description="Disordered" evidence="5">
    <location>
        <begin position="594"/>
        <end position="620"/>
    </location>
</feature>
<dbReference type="InterPro" id="IPR003591">
    <property type="entry name" value="Leu-rich_rpt_typical-subtyp"/>
</dbReference>
<dbReference type="Proteomes" id="UP001374579">
    <property type="component" value="Unassembled WGS sequence"/>
</dbReference>
<feature type="signal peptide" evidence="7">
    <location>
        <begin position="1"/>
        <end position="26"/>
    </location>
</feature>
<reference evidence="9 10" key="1">
    <citation type="submission" date="2024-02" db="EMBL/GenBank/DDBJ databases">
        <title>Chromosome-scale genome assembly of the rough periwinkle Littorina saxatilis.</title>
        <authorList>
            <person name="De Jode A."/>
            <person name="Faria R."/>
            <person name="Formenti G."/>
            <person name="Sims Y."/>
            <person name="Smith T.P."/>
            <person name="Tracey A."/>
            <person name="Wood J.M.D."/>
            <person name="Zagrodzka Z.B."/>
            <person name="Johannesson K."/>
            <person name="Butlin R.K."/>
            <person name="Leder E.H."/>
        </authorList>
    </citation>
    <scope>NUCLEOTIDE SEQUENCE [LARGE SCALE GENOMIC DNA]</scope>
    <source>
        <strain evidence="9">Snail1</strain>
        <tissue evidence="9">Muscle</tissue>
    </source>
</reference>
<evidence type="ECO:0000256" key="4">
    <source>
        <dbReference type="ARBA" id="ARBA00023157"/>
    </source>
</evidence>
<evidence type="ECO:0000256" key="7">
    <source>
        <dbReference type="SAM" id="SignalP"/>
    </source>
</evidence>
<dbReference type="PROSITE" id="PS51450">
    <property type="entry name" value="LRR"/>
    <property type="match status" value="1"/>
</dbReference>
<evidence type="ECO:0000259" key="8">
    <source>
        <dbReference type="PROSITE" id="PS50835"/>
    </source>
</evidence>
<organism evidence="9 10">
    <name type="scientific">Littorina saxatilis</name>
    <dbReference type="NCBI Taxonomy" id="31220"/>
    <lineage>
        <taxon>Eukaryota</taxon>
        <taxon>Metazoa</taxon>
        <taxon>Spiralia</taxon>
        <taxon>Lophotrochozoa</taxon>
        <taxon>Mollusca</taxon>
        <taxon>Gastropoda</taxon>
        <taxon>Caenogastropoda</taxon>
        <taxon>Littorinimorpha</taxon>
        <taxon>Littorinoidea</taxon>
        <taxon>Littorinidae</taxon>
        <taxon>Littorina</taxon>
    </lineage>
</organism>
<keyword evidence="3" id="KW-0677">Repeat</keyword>
<feature type="transmembrane region" description="Helical" evidence="6">
    <location>
        <begin position="389"/>
        <end position="416"/>
    </location>
</feature>
<evidence type="ECO:0000256" key="5">
    <source>
        <dbReference type="SAM" id="MobiDB-lite"/>
    </source>
</evidence>
<keyword evidence="4" id="KW-1015">Disulfide bond</keyword>
<feature type="compositionally biased region" description="Low complexity" evidence="5">
    <location>
        <begin position="462"/>
        <end position="476"/>
    </location>
</feature>
<sequence>MSATRMPALPGCLLVVLMLMSPAVLGETEVCQHLYEEYITANCSGRGLERVPYGLHQNIDIMDLSNNRFTTLTAESFKKYSILRVVKLRNNTIRTIHPQALASLDQLHTLDLANNQLMSVPTDVLTLLPGLLTLNLASNNLMLISDEAFMGLVNLKYLDISGNRIGELESRALVGLSQLQVLRLENNNLQSLHRATFENLSRDLLEVHLHNNRWVCDCKLRWLRQWMANDTDSIWQHAGRPILCNGPPLTKHKEVSTIPLDELACKVEMRTSGSTQSVKEGAEAVIECIYFSIPYASPIWHRADVPIDFDAEPGKYTMTVEGSSLVTTQLHVKDFQYKDITKYECLAQNVRGSDSTIFKVTLEGVLFDTVTQATQVGTAYSGSVDTKSIVVAVAVVCGIVVVVGMALVIYCCVGYLRRKEQEKRDAVVENVKKHFLDNTEVTPSKEVKEFDKSKLSQFNDIDSASDSNRTSDTNTSHPKHSVEGPYPGKEPLYTFQQPGSPFANGNTYVSFGSETDPELVPMYPQANSTSRYEGSHTESTTPLLDRYTPSVFDSDDPLDDSLPYPYPYPLYEAATLYHPRRNHFPELMNGSCPPLTPGSTRSNTRSTTFIPANSGRHPDYQDYRELRYPYNSTPQQRMLSSKKSMSVGNLGHVPAPRKPPRIFHSREYVEMSPHDTSGSASEYMTVPQQNYYGIKPGTPV</sequence>
<dbReference type="SMART" id="SM00082">
    <property type="entry name" value="LRRCT"/>
    <property type="match status" value="1"/>
</dbReference>
<evidence type="ECO:0000256" key="1">
    <source>
        <dbReference type="ARBA" id="ARBA00022614"/>
    </source>
</evidence>
<name>A0AAN9G604_9CAEN</name>
<feature type="chain" id="PRO_5042885624" description="Ig-like domain-containing protein" evidence="7">
    <location>
        <begin position="27"/>
        <end position="700"/>
    </location>
</feature>
<dbReference type="InterPro" id="IPR000483">
    <property type="entry name" value="Cys-rich_flank_reg_C"/>
</dbReference>
<keyword evidence="6" id="KW-0472">Membrane</keyword>
<gene>
    <name evidence="9" type="ORF">V1264_003782</name>
</gene>
<evidence type="ECO:0000256" key="3">
    <source>
        <dbReference type="ARBA" id="ARBA00022737"/>
    </source>
</evidence>
<dbReference type="InterPro" id="IPR001611">
    <property type="entry name" value="Leu-rich_rpt"/>
</dbReference>
<dbReference type="PROSITE" id="PS50835">
    <property type="entry name" value="IG_LIKE"/>
    <property type="match status" value="1"/>
</dbReference>
<evidence type="ECO:0000256" key="2">
    <source>
        <dbReference type="ARBA" id="ARBA00022729"/>
    </source>
</evidence>
<feature type="region of interest" description="Disordered" evidence="5">
    <location>
        <begin position="459"/>
        <end position="488"/>
    </location>
</feature>
<dbReference type="SMART" id="SM00369">
    <property type="entry name" value="LRR_TYP"/>
    <property type="match status" value="6"/>
</dbReference>
<feature type="region of interest" description="Disordered" evidence="5">
    <location>
        <begin position="526"/>
        <end position="556"/>
    </location>
</feature>
<keyword evidence="6" id="KW-0812">Transmembrane</keyword>
<dbReference type="Gene3D" id="3.80.10.10">
    <property type="entry name" value="Ribonuclease Inhibitor"/>
    <property type="match status" value="2"/>
</dbReference>
<dbReference type="EMBL" id="JBAMIC010000013">
    <property type="protein sequence ID" value="KAK7096708.1"/>
    <property type="molecule type" value="Genomic_DNA"/>
</dbReference>
<evidence type="ECO:0000256" key="6">
    <source>
        <dbReference type="SAM" id="Phobius"/>
    </source>
</evidence>
<evidence type="ECO:0000313" key="10">
    <source>
        <dbReference type="Proteomes" id="UP001374579"/>
    </source>
</evidence>
<feature type="domain" description="Ig-like" evidence="8">
    <location>
        <begin position="247"/>
        <end position="361"/>
    </location>
</feature>
<comment type="caution">
    <text evidence="9">The sequence shown here is derived from an EMBL/GenBank/DDBJ whole genome shotgun (WGS) entry which is preliminary data.</text>
</comment>
<dbReference type="PANTHER" id="PTHR24366:SF96">
    <property type="entry name" value="LEUCINE RICH REPEAT CONTAINING 53"/>
    <property type="match status" value="1"/>
</dbReference>
<keyword evidence="10" id="KW-1185">Reference proteome</keyword>
<dbReference type="InterPro" id="IPR007110">
    <property type="entry name" value="Ig-like_dom"/>
</dbReference>
<protein>
    <recommendedName>
        <fullName evidence="8">Ig-like domain-containing protein</fullName>
    </recommendedName>
</protein>
<dbReference type="InterPro" id="IPR036179">
    <property type="entry name" value="Ig-like_dom_sf"/>
</dbReference>
<keyword evidence="6" id="KW-1133">Transmembrane helix</keyword>
<dbReference type="Gene3D" id="2.60.40.10">
    <property type="entry name" value="Immunoglobulins"/>
    <property type="match status" value="1"/>
</dbReference>
<dbReference type="InterPro" id="IPR032675">
    <property type="entry name" value="LRR_dom_sf"/>
</dbReference>
<accession>A0AAN9G604</accession>
<feature type="compositionally biased region" description="Polar residues" evidence="5">
    <location>
        <begin position="597"/>
        <end position="611"/>
    </location>
</feature>
<dbReference type="SUPFAM" id="SSF52058">
    <property type="entry name" value="L domain-like"/>
    <property type="match status" value="1"/>
</dbReference>
<proteinExistence type="predicted"/>